<evidence type="ECO:0000313" key="2">
    <source>
        <dbReference type="EMBL" id="MDT0262495.1"/>
    </source>
</evidence>
<feature type="region of interest" description="Disordered" evidence="1">
    <location>
        <begin position="125"/>
        <end position="148"/>
    </location>
</feature>
<dbReference type="EMBL" id="JAVREH010000018">
    <property type="protein sequence ID" value="MDT0262495.1"/>
    <property type="molecule type" value="Genomic_DNA"/>
</dbReference>
<keyword evidence="3" id="KW-1185">Reference proteome</keyword>
<protein>
    <recommendedName>
        <fullName evidence="4">Ribbon-helix-helix protein, CopG family</fullName>
    </recommendedName>
</protein>
<name>A0ABU2JBX7_9ACTN</name>
<evidence type="ECO:0008006" key="4">
    <source>
        <dbReference type="Google" id="ProtNLM"/>
    </source>
</evidence>
<accession>A0ABU2JBX7</accession>
<gene>
    <name evidence="2" type="ORF">RM423_13950</name>
</gene>
<organism evidence="2 3">
    <name type="scientific">Jatrophihabitans lederbergiae</name>
    <dbReference type="NCBI Taxonomy" id="3075547"/>
    <lineage>
        <taxon>Bacteria</taxon>
        <taxon>Bacillati</taxon>
        <taxon>Actinomycetota</taxon>
        <taxon>Actinomycetes</taxon>
        <taxon>Jatrophihabitantales</taxon>
        <taxon>Jatrophihabitantaceae</taxon>
        <taxon>Jatrophihabitans</taxon>
    </lineage>
</organism>
<dbReference type="Proteomes" id="UP001183176">
    <property type="component" value="Unassembled WGS sequence"/>
</dbReference>
<evidence type="ECO:0000313" key="3">
    <source>
        <dbReference type="Proteomes" id="UP001183176"/>
    </source>
</evidence>
<reference evidence="3" key="1">
    <citation type="submission" date="2023-07" db="EMBL/GenBank/DDBJ databases">
        <title>30 novel species of actinomycetes from the DSMZ collection.</title>
        <authorList>
            <person name="Nouioui I."/>
        </authorList>
    </citation>
    <scope>NUCLEOTIDE SEQUENCE [LARGE SCALE GENOMIC DNA]</scope>
    <source>
        <strain evidence="3">DSM 44399</strain>
    </source>
</reference>
<evidence type="ECO:0000256" key="1">
    <source>
        <dbReference type="SAM" id="MobiDB-lite"/>
    </source>
</evidence>
<comment type="caution">
    <text evidence="2">The sequence shown here is derived from an EMBL/GenBank/DDBJ whole genome shotgun (WGS) entry which is preliminary data.</text>
</comment>
<proteinExistence type="predicted"/>
<dbReference type="RefSeq" id="WP_311423643.1">
    <property type="nucleotide sequence ID" value="NZ_JAVREH010000018.1"/>
</dbReference>
<sequence>MAQPNMGERKLYSTRPPEDVSRAFARAAVDTGVSFSQHLADLVADRYGLQRPSERFRTKTDISQDQEELAVDKPRRRVRPRPLYSTRLPRDVQAAFEAEVAERGLSYSLLMADILAERYRPRLPLPSERTKRTQDIQPQEVLPLKRAS</sequence>